<evidence type="ECO:0000313" key="1">
    <source>
        <dbReference type="EMBL" id="SIN85387.1"/>
    </source>
</evidence>
<organism evidence="1 2">
    <name type="scientific">Chryseobacterium scophthalmum</name>
    <dbReference type="NCBI Taxonomy" id="59733"/>
    <lineage>
        <taxon>Bacteria</taxon>
        <taxon>Pseudomonadati</taxon>
        <taxon>Bacteroidota</taxon>
        <taxon>Flavobacteriia</taxon>
        <taxon>Flavobacteriales</taxon>
        <taxon>Weeksellaceae</taxon>
        <taxon>Chryseobacterium group</taxon>
        <taxon>Chryseobacterium</taxon>
    </lineage>
</organism>
<dbReference type="RefSeq" id="WP_074228637.1">
    <property type="nucleotide sequence ID" value="NZ_FSRQ01000001.1"/>
</dbReference>
<dbReference type="PROSITE" id="PS51257">
    <property type="entry name" value="PROKAR_LIPOPROTEIN"/>
    <property type="match status" value="1"/>
</dbReference>
<dbReference type="Proteomes" id="UP000184782">
    <property type="component" value="Unassembled WGS sequence"/>
</dbReference>
<gene>
    <name evidence="1" type="ORF">SAMN05421769_0604</name>
</gene>
<proteinExistence type="predicted"/>
<dbReference type="OrthoDB" id="853657at2"/>
<sequence length="213" mass="24551">MKKLILLPSLIFLFSCENKKKEPVDANSLSDSLQNVSVKDSLPKNNSPQSIEEIKTEYALLNNQLIAKKLDSTSFDYECNEVSGNVVYYSLNGELKSIKHFHGDSHFSSVENYYLKNGKPFFIFQEETGWSFDGGTPEKPETKDDIQEKRFYYINDQLISCRDKKYTLRTKNQLKPENVSDGESKNCNDTELRKTFETVIKNRDKKGKTDCIL</sequence>
<name>A0A1N6EQX6_9FLAO</name>
<reference evidence="2" key="1">
    <citation type="submission" date="2016-12" db="EMBL/GenBank/DDBJ databases">
        <authorList>
            <person name="Varghese N."/>
            <person name="Submissions S."/>
        </authorList>
    </citation>
    <scope>NUCLEOTIDE SEQUENCE [LARGE SCALE GENOMIC DNA]</scope>
    <source>
        <strain evidence="2">DSM 16779</strain>
    </source>
</reference>
<keyword evidence="2" id="KW-1185">Reference proteome</keyword>
<evidence type="ECO:0008006" key="3">
    <source>
        <dbReference type="Google" id="ProtNLM"/>
    </source>
</evidence>
<dbReference type="EMBL" id="FSRQ01000001">
    <property type="protein sequence ID" value="SIN85387.1"/>
    <property type="molecule type" value="Genomic_DNA"/>
</dbReference>
<accession>A0A1N6EQX6</accession>
<evidence type="ECO:0000313" key="2">
    <source>
        <dbReference type="Proteomes" id="UP000184782"/>
    </source>
</evidence>
<dbReference type="AlphaFoldDB" id="A0A1N6EQX6"/>
<protein>
    <recommendedName>
        <fullName evidence="3">Lipoprotein</fullName>
    </recommendedName>
</protein>